<dbReference type="SMART" id="SM00267">
    <property type="entry name" value="GGDEF"/>
    <property type="match status" value="1"/>
</dbReference>
<dbReference type="Proteomes" id="UP000639396">
    <property type="component" value="Unassembled WGS sequence"/>
</dbReference>
<protein>
    <submittedName>
        <fullName evidence="4">Diguanylate cyclase</fullName>
    </submittedName>
</protein>
<dbReference type="SUPFAM" id="SSF55073">
    <property type="entry name" value="Nucleotide cyclase"/>
    <property type="match status" value="1"/>
</dbReference>
<dbReference type="InterPro" id="IPR000014">
    <property type="entry name" value="PAS"/>
</dbReference>
<dbReference type="InterPro" id="IPR001610">
    <property type="entry name" value="PAC"/>
</dbReference>
<dbReference type="InterPro" id="IPR000160">
    <property type="entry name" value="GGDEF_dom"/>
</dbReference>
<dbReference type="PROSITE" id="PS50113">
    <property type="entry name" value="PAC"/>
    <property type="match status" value="1"/>
</dbReference>
<keyword evidence="5" id="KW-1185">Reference proteome</keyword>
<feature type="domain" description="PAC" evidence="2">
    <location>
        <begin position="76"/>
        <end position="128"/>
    </location>
</feature>
<sequence>MHNLELFYMLAEQTTNGIILTDADKRIIYVNKAFTISTGYSYEEALGKNPSFLQSGYHDIPFYKQLWSSIRIKGQWQGEIWNKRKNGEIFIEWQNIMALRNEQGDITHYGAVFSDITERKRIETKLQSDNKLLKRQIHTDSLTGVHNRRYFDESLKRRWNSLAKIRSYLSLLLIDVDFFKEYNDLYGHLQGDSCLREAASVLAMRLPRSFRVCRYGGEEFAVLLPGLSASETYSMAELLRESVHQHAIPHSHSKISDRITVSIGGATVVPKLSVDPEHLVQLADEALYTAKQNGRNRILCLPVTGDRS</sequence>
<dbReference type="Gene3D" id="3.30.450.20">
    <property type="entry name" value="PAS domain"/>
    <property type="match status" value="1"/>
</dbReference>
<dbReference type="InterPro" id="IPR000700">
    <property type="entry name" value="PAS-assoc_C"/>
</dbReference>
<dbReference type="InterPro" id="IPR043128">
    <property type="entry name" value="Rev_trsase/Diguanyl_cyclase"/>
</dbReference>
<dbReference type="Pfam" id="PF13426">
    <property type="entry name" value="PAS_9"/>
    <property type="match status" value="1"/>
</dbReference>
<dbReference type="SMART" id="SM00086">
    <property type="entry name" value="PAC"/>
    <property type="match status" value="1"/>
</dbReference>
<evidence type="ECO:0000313" key="4">
    <source>
        <dbReference type="EMBL" id="MBD2865530.1"/>
    </source>
</evidence>
<comment type="caution">
    <text evidence="4">The sequence shown here is derived from an EMBL/GenBank/DDBJ whole genome shotgun (WGS) entry which is preliminary data.</text>
</comment>
<evidence type="ECO:0000259" key="2">
    <source>
        <dbReference type="PROSITE" id="PS50113"/>
    </source>
</evidence>
<evidence type="ECO:0000259" key="3">
    <source>
        <dbReference type="PROSITE" id="PS50887"/>
    </source>
</evidence>
<evidence type="ECO:0000259" key="1">
    <source>
        <dbReference type="PROSITE" id="PS50112"/>
    </source>
</evidence>
<dbReference type="NCBIfam" id="TIGR00229">
    <property type="entry name" value="sensory_box"/>
    <property type="match status" value="1"/>
</dbReference>
<dbReference type="SMART" id="SM00091">
    <property type="entry name" value="PAS"/>
    <property type="match status" value="1"/>
</dbReference>
<dbReference type="CDD" id="cd01949">
    <property type="entry name" value="GGDEF"/>
    <property type="match status" value="1"/>
</dbReference>
<reference evidence="4" key="1">
    <citation type="submission" date="2020-09" db="EMBL/GenBank/DDBJ databases">
        <title>A novel bacterium of genus Paenibacillus, isolated from South China Sea.</title>
        <authorList>
            <person name="Huang H."/>
            <person name="Mo K."/>
            <person name="Hu Y."/>
        </authorList>
    </citation>
    <scope>NUCLEOTIDE SEQUENCE</scope>
    <source>
        <strain evidence="4">IB182363</strain>
    </source>
</reference>
<dbReference type="PANTHER" id="PTHR46663">
    <property type="entry name" value="DIGUANYLATE CYCLASE DGCT-RELATED"/>
    <property type="match status" value="1"/>
</dbReference>
<feature type="domain" description="PAS" evidence="1">
    <location>
        <begin position="3"/>
        <end position="49"/>
    </location>
</feature>
<dbReference type="InterPro" id="IPR035965">
    <property type="entry name" value="PAS-like_dom_sf"/>
</dbReference>
<dbReference type="AlphaFoldDB" id="A0A927CDB4"/>
<dbReference type="RefSeq" id="WP_190931151.1">
    <property type="nucleotide sequence ID" value="NZ_JACXJA010000043.1"/>
</dbReference>
<dbReference type="PROSITE" id="PS50112">
    <property type="entry name" value="PAS"/>
    <property type="match status" value="1"/>
</dbReference>
<organism evidence="4 5">
    <name type="scientific">Paenibacillus oceani</name>
    <dbReference type="NCBI Taxonomy" id="2772510"/>
    <lineage>
        <taxon>Bacteria</taxon>
        <taxon>Bacillati</taxon>
        <taxon>Bacillota</taxon>
        <taxon>Bacilli</taxon>
        <taxon>Bacillales</taxon>
        <taxon>Paenibacillaceae</taxon>
        <taxon>Paenibacillus</taxon>
    </lineage>
</organism>
<feature type="domain" description="GGDEF" evidence="3">
    <location>
        <begin position="167"/>
        <end position="303"/>
    </location>
</feature>
<accession>A0A927CDB4</accession>
<dbReference type="InterPro" id="IPR052163">
    <property type="entry name" value="DGC-Regulatory_Protein"/>
</dbReference>
<dbReference type="Pfam" id="PF00990">
    <property type="entry name" value="GGDEF"/>
    <property type="match status" value="1"/>
</dbReference>
<dbReference type="CDD" id="cd00130">
    <property type="entry name" value="PAS"/>
    <property type="match status" value="1"/>
</dbReference>
<dbReference type="SUPFAM" id="SSF55785">
    <property type="entry name" value="PYP-like sensor domain (PAS domain)"/>
    <property type="match status" value="1"/>
</dbReference>
<gene>
    <name evidence="4" type="ORF">IDH45_26460</name>
</gene>
<dbReference type="FunFam" id="3.30.70.270:FF:000001">
    <property type="entry name" value="Diguanylate cyclase domain protein"/>
    <property type="match status" value="1"/>
</dbReference>
<dbReference type="PROSITE" id="PS50887">
    <property type="entry name" value="GGDEF"/>
    <property type="match status" value="1"/>
</dbReference>
<name>A0A927CDB4_9BACL</name>
<dbReference type="PANTHER" id="PTHR46663:SF3">
    <property type="entry name" value="SLL0267 PROTEIN"/>
    <property type="match status" value="1"/>
</dbReference>
<dbReference type="EMBL" id="JACXJA010000043">
    <property type="protein sequence ID" value="MBD2865530.1"/>
    <property type="molecule type" value="Genomic_DNA"/>
</dbReference>
<proteinExistence type="predicted"/>
<dbReference type="Gene3D" id="3.30.70.270">
    <property type="match status" value="1"/>
</dbReference>
<dbReference type="InterPro" id="IPR029787">
    <property type="entry name" value="Nucleotide_cyclase"/>
</dbReference>
<dbReference type="NCBIfam" id="TIGR00254">
    <property type="entry name" value="GGDEF"/>
    <property type="match status" value="1"/>
</dbReference>
<evidence type="ECO:0000313" key="5">
    <source>
        <dbReference type="Proteomes" id="UP000639396"/>
    </source>
</evidence>